<feature type="region of interest" description="Disordered" evidence="1">
    <location>
        <begin position="1207"/>
        <end position="1286"/>
    </location>
</feature>
<feature type="compositionally biased region" description="Polar residues" evidence="1">
    <location>
        <begin position="730"/>
        <end position="744"/>
    </location>
</feature>
<name>A0A0B2VJ02_TOXCA</name>
<feature type="region of interest" description="Disordered" evidence="1">
    <location>
        <begin position="805"/>
        <end position="948"/>
    </location>
</feature>
<feature type="region of interest" description="Disordered" evidence="1">
    <location>
        <begin position="281"/>
        <end position="309"/>
    </location>
</feature>
<dbReference type="EMBL" id="JPKZ01001505">
    <property type="protein sequence ID" value="KHN81538.1"/>
    <property type="molecule type" value="Genomic_DNA"/>
</dbReference>
<feature type="compositionally biased region" description="Acidic residues" evidence="1">
    <location>
        <begin position="1226"/>
        <end position="1238"/>
    </location>
</feature>
<feature type="region of interest" description="Disordered" evidence="1">
    <location>
        <begin position="721"/>
        <end position="744"/>
    </location>
</feature>
<evidence type="ECO:0000313" key="3">
    <source>
        <dbReference type="Proteomes" id="UP000031036"/>
    </source>
</evidence>
<comment type="caution">
    <text evidence="2">The sequence shown here is derived from an EMBL/GenBank/DDBJ whole genome shotgun (WGS) entry which is preliminary data.</text>
</comment>
<reference evidence="2 3" key="1">
    <citation type="submission" date="2014-11" db="EMBL/GenBank/DDBJ databases">
        <title>Genetic blueprint of the zoonotic pathogen Toxocara canis.</title>
        <authorList>
            <person name="Zhu X.-Q."/>
            <person name="Korhonen P.K."/>
            <person name="Cai H."/>
            <person name="Young N.D."/>
            <person name="Nejsum P."/>
            <person name="von Samson-Himmelstjerna G."/>
            <person name="Boag P.R."/>
            <person name="Tan P."/>
            <person name="Li Q."/>
            <person name="Min J."/>
            <person name="Yang Y."/>
            <person name="Wang X."/>
            <person name="Fang X."/>
            <person name="Hall R.S."/>
            <person name="Hofmann A."/>
            <person name="Sternberg P.W."/>
            <person name="Jex A.R."/>
            <person name="Gasser R.B."/>
        </authorList>
    </citation>
    <scope>NUCLEOTIDE SEQUENCE [LARGE SCALE GENOMIC DNA]</scope>
    <source>
        <strain evidence="2">PN_DK_2014</strain>
    </source>
</reference>
<feature type="region of interest" description="Disordered" evidence="1">
    <location>
        <begin position="102"/>
        <end position="121"/>
    </location>
</feature>
<keyword evidence="3" id="KW-1185">Reference proteome</keyword>
<feature type="compositionally biased region" description="Low complexity" evidence="1">
    <location>
        <begin position="1216"/>
        <end position="1225"/>
    </location>
</feature>
<sequence length="1374" mass="152686">MEKEELLSSNRHRSKSAFKEPLQRKVNEGRLSNMGVDVLRTAIELCADSTSSPIRSLSTLVDSSFSATEAVLQHMKEASNDRHDVRSEPLTVDEYSLKKGVNKTSEKLKRNISSGQRQRTHNERQIVDFNRAPCQVSKSKRREHLPRHTKWFAQQSDGSAMSDSTKQIERSANRPRRSHAVSPNGGHRASHEEDTKIINECGVKGVRHPISSTHLRRRSFPSKANTGSSRLITADKDASGMESTFDEQCSILSASNADSGKLVTAHRDLSDKTITTIPNKFSTPTRSYSDSSKLVTAEKDKSYEKQTSQPAVRVRHRSKVAAPAYTDSSNLTTAAKDSFLETDSLITAGQRSIPTRAVIDSSELITANKDTLGKKTTATQYFSTMSRSAVDSDDATSKVVSKLPLLSTKSIKPSSEFVTASAATESSAHVLPEEAELLSTKEKTLRGSISSQFIGSEKEARTDGLRRIFPSVRSTGMRRSVSRRQDSGRPAKVLRKKKRSKRSKSRKIRSKFLMPKRAARIRRISKSDSRYCRYKERYCEECGRRVHLTKRVGSHQSLAYPMRRRWEHEKKHSGSKLVESLRIYLQQTSPEERALFYSPKSKCWREGKMKVEMRRDADPRSIRAHSNETNTALENDPTTCVENVTAADAYHCSASSLTSAGVPFSDGLSQRTVVTAREHRQTGNKQSSSVFSSFRKLLTQSSEQLPNSTTASVSNLISPGVHKQHRHYTQEGSSAHFSEQCSSSPGHLTEREICSSVASEESPYISKNAASSRCPRCSVQRQRKYPFRTYCMYCGCRHIFTRTRRGRSRHGNTEKQDDAYEQGHEPWCSRATSNENDDFDECEYSSSKRLGQHGQTQLNSETVSHNDGEHEHHDYHMTKHASRSAKSNREEAAPPNIRIHRSRERRKYARKRSGGYPIARSQESPQNEVTIRTANSSESISLQPPTAMSPTAVTAKSLLEKTLGFPKRQLPAPALTKSPSETHIKSSTAESPKMRTVKSGSFNLAASPVFEAVDAEQQSTYGRGTPLLIFRQSCEKSNDTVTPSRATSSIMTTMPSGAVVSETISAQPSVLSTRDNPSLVTIKKLNSPQAQQTSLKDLSTVSTALSPAEDLPMHKKQRRQFSSHQERPQRFIAQSPAGSNSVQSVSSHHTFKNVLHKVEESPVSIVVPKSFANKLDVASDQERQSSHVQRARINLNDQSNLLCRKKAVPKSEHTTSHSQSNSQCSSEDESTSDLEESTSTEQIYRKVNARPFSDERTPAAMELSATTARSPSPATARQTQHGPNWPVDVRTAQLPSSVHHHLLTAKEKSPLTAREFSSHVSTASESSLSTGRETKTANIARTEHMQTGRDPIPVSGNMDNFFLAGVSISLTSIV</sequence>
<feature type="compositionally biased region" description="Basic residues" evidence="1">
    <location>
        <begin position="492"/>
        <end position="508"/>
    </location>
</feature>
<feature type="compositionally biased region" description="Polar residues" evidence="1">
    <location>
        <begin position="154"/>
        <end position="165"/>
    </location>
</feature>
<feature type="compositionally biased region" description="Polar residues" evidence="1">
    <location>
        <begin position="844"/>
        <end position="863"/>
    </location>
</feature>
<protein>
    <submittedName>
        <fullName evidence="2">Uncharacterized protein</fullName>
    </submittedName>
</protein>
<feature type="region of interest" description="Disordered" evidence="1">
    <location>
        <begin position="1"/>
        <end position="29"/>
    </location>
</feature>
<organism evidence="2 3">
    <name type="scientific">Toxocara canis</name>
    <name type="common">Canine roundworm</name>
    <dbReference type="NCBI Taxonomy" id="6265"/>
    <lineage>
        <taxon>Eukaryota</taxon>
        <taxon>Metazoa</taxon>
        <taxon>Ecdysozoa</taxon>
        <taxon>Nematoda</taxon>
        <taxon>Chromadorea</taxon>
        <taxon>Rhabditida</taxon>
        <taxon>Spirurina</taxon>
        <taxon>Ascaridomorpha</taxon>
        <taxon>Ascaridoidea</taxon>
        <taxon>Toxocaridae</taxon>
        <taxon>Toxocara</taxon>
    </lineage>
</organism>
<feature type="region of interest" description="Disordered" evidence="1">
    <location>
        <begin position="971"/>
        <end position="995"/>
    </location>
</feature>
<feature type="compositionally biased region" description="Basic and acidic residues" evidence="1">
    <location>
        <begin position="811"/>
        <end position="824"/>
    </location>
</feature>
<accession>A0A0B2VJ02</accession>
<evidence type="ECO:0000313" key="2">
    <source>
        <dbReference type="EMBL" id="KHN81538.1"/>
    </source>
</evidence>
<feature type="compositionally biased region" description="Polar residues" evidence="1">
    <location>
        <begin position="281"/>
        <end position="294"/>
    </location>
</feature>
<feature type="compositionally biased region" description="Basic and acidic residues" evidence="1">
    <location>
        <begin position="864"/>
        <end position="877"/>
    </location>
</feature>
<proteinExistence type="predicted"/>
<feature type="region of interest" description="Disordered" evidence="1">
    <location>
        <begin position="472"/>
        <end position="508"/>
    </location>
</feature>
<dbReference type="Proteomes" id="UP000031036">
    <property type="component" value="Unassembled WGS sequence"/>
</dbReference>
<feature type="compositionally biased region" description="Polar residues" evidence="1">
    <location>
        <begin position="921"/>
        <end position="948"/>
    </location>
</feature>
<evidence type="ECO:0000256" key="1">
    <source>
        <dbReference type="SAM" id="MobiDB-lite"/>
    </source>
</evidence>
<feature type="compositionally biased region" description="Low complexity" evidence="1">
    <location>
        <begin position="1264"/>
        <end position="1277"/>
    </location>
</feature>
<feature type="region of interest" description="Disordered" evidence="1">
    <location>
        <begin position="154"/>
        <end position="194"/>
    </location>
</feature>
<gene>
    <name evidence="2" type="ORF">Tcan_13659</name>
</gene>
<feature type="region of interest" description="Disordered" evidence="1">
    <location>
        <begin position="1105"/>
        <end position="1128"/>
    </location>
</feature>
<feature type="compositionally biased region" description="Basic residues" evidence="1">
    <location>
        <begin position="898"/>
        <end position="913"/>
    </location>
</feature>
<feature type="compositionally biased region" description="Basic and acidic residues" evidence="1">
    <location>
        <begin position="17"/>
        <end position="28"/>
    </location>
</feature>
<feature type="compositionally biased region" description="Polar residues" evidence="1">
    <location>
        <begin position="977"/>
        <end position="990"/>
    </location>
</feature>